<dbReference type="Gene3D" id="3.40.50.300">
    <property type="entry name" value="P-loop containing nucleotide triphosphate hydrolases"/>
    <property type="match status" value="1"/>
</dbReference>
<evidence type="ECO:0000313" key="2">
    <source>
        <dbReference type="Proteomes" id="UP001285921"/>
    </source>
</evidence>
<dbReference type="EMBL" id="BTCL01000021">
    <property type="protein sequence ID" value="GMK47630.1"/>
    <property type="molecule type" value="Genomic_DNA"/>
</dbReference>
<organism evidence="1 2">
    <name type="scientific">Paenibacillus glycanilyticus</name>
    <dbReference type="NCBI Taxonomy" id="126569"/>
    <lineage>
        <taxon>Bacteria</taxon>
        <taxon>Bacillati</taxon>
        <taxon>Bacillota</taxon>
        <taxon>Bacilli</taxon>
        <taxon>Bacillales</taxon>
        <taxon>Paenibacillaceae</taxon>
        <taxon>Paenibacillus</taxon>
    </lineage>
</organism>
<accession>A0ABQ6NR97</accession>
<keyword evidence="2" id="KW-1185">Reference proteome</keyword>
<dbReference type="SUPFAM" id="SSF52540">
    <property type="entry name" value="P-loop containing nucleoside triphosphate hydrolases"/>
    <property type="match status" value="1"/>
</dbReference>
<reference evidence="1 2" key="1">
    <citation type="submission" date="2023-05" db="EMBL/GenBank/DDBJ databases">
        <title>Draft genome of Paenibacillus sp. CCS26.</title>
        <authorList>
            <person name="Akita H."/>
            <person name="Shinto Y."/>
            <person name="Kimura Z."/>
        </authorList>
    </citation>
    <scope>NUCLEOTIDE SEQUENCE [LARGE SCALE GENOMIC DNA]</scope>
    <source>
        <strain evidence="1 2">CCS26</strain>
    </source>
</reference>
<name>A0ABQ6NR97_9BACL</name>
<proteinExistence type="predicted"/>
<sequence>MTYPNIAICGSLRVGKDSVAAYLCERYGYTRFAFADEMKRIARELFPHEFEGDRKPRELLQWFGETMRQRDASVWVRKLFDDRLAEIEAWEQRKRLTVITDLRLPVEYERCRAEGYVIIRVTAPDGVRIQRAIDAKDTFNYADLAHNTESHVSSFVVDYEIENSGSLAELYAKVDEVMTGIGRKKIT</sequence>
<dbReference type="Proteomes" id="UP001285921">
    <property type="component" value="Unassembled WGS sequence"/>
</dbReference>
<dbReference type="InterPro" id="IPR027417">
    <property type="entry name" value="P-loop_NTPase"/>
</dbReference>
<comment type="caution">
    <text evidence="1">The sequence shown here is derived from an EMBL/GenBank/DDBJ whole genome shotgun (WGS) entry which is preliminary data.</text>
</comment>
<protein>
    <recommendedName>
        <fullName evidence="3">Dephospho-CoA kinase</fullName>
    </recommendedName>
</protein>
<evidence type="ECO:0000313" key="1">
    <source>
        <dbReference type="EMBL" id="GMK47630.1"/>
    </source>
</evidence>
<gene>
    <name evidence="1" type="ORF">PghCCS26_47600</name>
</gene>
<evidence type="ECO:0008006" key="3">
    <source>
        <dbReference type="Google" id="ProtNLM"/>
    </source>
</evidence>
<dbReference type="RefSeq" id="WP_317981550.1">
    <property type="nucleotide sequence ID" value="NZ_BTCL01000021.1"/>
</dbReference>